<reference evidence="3 4" key="1">
    <citation type="journal article" date="2024" name="Insects">
        <title>An Improved Chromosome-Level Genome Assembly of the Firefly Pyrocoelia pectoralis.</title>
        <authorList>
            <person name="Fu X."/>
            <person name="Meyer-Rochow V.B."/>
            <person name="Ballantyne L."/>
            <person name="Zhu X."/>
        </authorList>
    </citation>
    <scope>NUCLEOTIDE SEQUENCE [LARGE SCALE GENOMIC DNA]</scope>
    <source>
        <strain evidence="3">XCY_ONT2</strain>
    </source>
</reference>
<name>A0AAN7VPH7_9COLE</name>
<sequence>MEVDDNMTRNVTVDSCNNDGNVDRIDTNAHTIEHCHEPTSENSKDEDENKSVNNQDNGEILEDVDNVEINVGRTRRLKSNEKEWKRTKNKKLRMEGKSYLGFSRLGDKILQNKNRLARCIKPTCDSTFCRKSKMRHCETFLETTRQQIFREFWECMNWDQRKVFVCSNVIKAPTFRKTANENSRRKGSYSYSLNNNTKTLKVCRKMFLNTLDLGYKTVQEWVNNGSYGMYKETGKRINVKEKIVLRHKAHYTNLETFFGELPKLPAHYCRKDTMKLYLEPIFQNLSDVYKLYKTYCHDKNVEPLGRKVFNKTFYAHNLSIYQPKKDQCNICFAYKYDNVSEDKYKSHLDRKEKARKEKIKDKAAAENNHCIVVTMDLQGVKLAPVIPASKVYFKTKLSCHNFTVYNLKTRDVMCYWFSEDENNSLVSSTFASCILDYLERYCITESKIPIILYSDGCNYQNRNAVLANALLNFSIVTEIEVFQKYLEPGHTQMECDSVHSTIERKLRNKEIHLPSDYSTITREARTNPKPYEVKILDHTFFKDFSQNLRYPSIRPGKKPHDPLDFDSDYCDLPSRPKVGIPVIMQYPPLLKSRCKIKEEKYKHLQELLEDLPKDTHLFYNNLLH</sequence>
<evidence type="ECO:0000256" key="1">
    <source>
        <dbReference type="SAM" id="MobiDB-lite"/>
    </source>
</evidence>
<proteinExistence type="predicted"/>
<dbReference type="AlphaFoldDB" id="A0AAN7VPH7"/>
<dbReference type="Pfam" id="PF25273">
    <property type="entry name" value="DUF7869"/>
    <property type="match status" value="1"/>
</dbReference>
<dbReference type="EMBL" id="JAVRBK010000002">
    <property type="protein sequence ID" value="KAK5648153.1"/>
    <property type="molecule type" value="Genomic_DNA"/>
</dbReference>
<dbReference type="InterPro" id="IPR057191">
    <property type="entry name" value="DUF7869"/>
</dbReference>
<evidence type="ECO:0000313" key="3">
    <source>
        <dbReference type="EMBL" id="KAK5648153.1"/>
    </source>
</evidence>
<feature type="compositionally biased region" description="Basic and acidic residues" evidence="1">
    <location>
        <begin position="36"/>
        <end position="50"/>
    </location>
</feature>
<evidence type="ECO:0000313" key="4">
    <source>
        <dbReference type="Proteomes" id="UP001329430"/>
    </source>
</evidence>
<gene>
    <name evidence="3" type="ORF">RI129_003045</name>
</gene>
<feature type="region of interest" description="Disordered" evidence="1">
    <location>
        <begin position="36"/>
        <end position="60"/>
    </location>
</feature>
<dbReference type="PANTHER" id="PTHR10773">
    <property type="entry name" value="DNA-DIRECTED RNA POLYMERASES I, II, AND III SUBUNIT RPABC2"/>
    <property type="match status" value="1"/>
</dbReference>
<comment type="caution">
    <text evidence="3">The sequence shown here is derived from an EMBL/GenBank/DDBJ whole genome shotgun (WGS) entry which is preliminary data.</text>
</comment>
<feature type="domain" description="DUF7869" evidence="2">
    <location>
        <begin position="427"/>
        <end position="530"/>
    </location>
</feature>
<organism evidence="3 4">
    <name type="scientific">Pyrocoelia pectoralis</name>
    <dbReference type="NCBI Taxonomy" id="417401"/>
    <lineage>
        <taxon>Eukaryota</taxon>
        <taxon>Metazoa</taxon>
        <taxon>Ecdysozoa</taxon>
        <taxon>Arthropoda</taxon>
        <taxon>Hexapoda</taxon>
        <taxon>Insecta</taxon>
        <taxon>Pterygota</taxon>
        <taxon>Neoptera</taxon>
        <taxon>Endopterygota</taxon>
        <taxon>Coleoptera</taxon>
        <taxon>Polyphaga</taxon>
        <taxon>Elateriformia</taxon>
        <taxon>Elateroidea</taxon>
        <taxon>Lampyridae</taxon>
        <taxon>Lampyrinae</taxon>
        <taxon>Pyrocoelia</taxon>
    </lineage>
</organism>
<dbReference type="Proteomes" id="UP001329430">
    <property type="component" value="Chromosome 2"/>
</dbReference>
<dbReference type="PANTHER" id="PTHR10773:SF19">
    <property type="match status" value="1"/>
</dbReference>
<evidence type="ECO:0000259" key="2">
    <source>
        <dbReference type="Pfam" id="PF25273"/>
    </source>
</evidence>
<keyword evidence="4" id="KW-1185">Reference proteome</keyword>
<accession>A0AAN7VPH7</accession>
<protein>
    <recommendedName>
        <fullName evidence="2">DUF7869 domain-containing protein</fullName>
    </recommendedName>
</protein>